<dbReference type="GO" id="GO:0003690">
    <property type="term" value="F:double-stranded DNA binding"/>
    <property type="evidence" value="ECO:0007669"/>
    <property type="project" value="TreeGrafter"/>
</dbReference>
<gene>
    <name evidence="1" type="ORF">Sangu_3246100</name>
</gene>
<sequence length="216" mass="23560">MDGLSSVCSVLRKKRTLAFAISLGATPEALTDPIPKYPAGRLPAELAASNGHKGMLESNDRGKAVETVTEWIAIPAGYGDLPHGVTMKGSLAIVRNAMQPKLQLAFIEFSEYSGSRESSSEYGDGEFGMSDERALSPLALKTKNTGQHDQRLHAAAVWIRNKFCSWKSSKDFLLKTTHNKIQAMSDKVVNNHEVDSDDDLIGLEALLDNVTLMQKL</sequence>
<evidence type="ECO:0000313" key="1">
    <source>
        <dbReference type="EMBL" id="KAL0293091.1"/>
    </source>
</evidence>
<dbReference type="EMBL" id="JACGWK010001081">
    <property type="protein sequence ID" value="KAL0293091.1"/>
    <property type="molecule type" value="Genomic_DNA"/>
</dbReference>
<protein>
    <submittedName>
        <fullName evidence="1">Uncharacterized protein</fullName>
    </submittedName>
</protein>
<proteinExistence type="predicted"/>
<dbReference type="PANTHER" id="PTHR23335">
    <property type="entry name" value="CALMODULIN-BINDING TRANSCRIPTION ACTIVATOR CAMTA"/>
    <property type="match status" value="1"/>
</dbReference>
<reference evidence="1" key="1">
    <citation type="submission" date="2020-06" db="EMBL/GenBank/DDBJ databases">
        <authorList>
            <person name="Li T."/>
            <person name="Hu X."/>
            <person name="Zhang T."/>
            <person name="Song X."/>
            <person name="Zhang H."/>
            <person name="Dai N."/>
            <person name="Sheng W."/>
            <person name="Hou X."/>
            <person name="Wei L."/>
        </authorList>
    </citation>
    <scope>NUCLEOTIDE SEQUENCE</scope>
    <source>
        <strain evidence="1">G01</strain>
        <tissue evidence="1">Leaf</tissue>
    </source>
</reference>
<dbReference type="AlphaFoldDB" id="A0AAW2JFT1"/>
<dbReference type="PANTHER" id="PTHR23335:SF30">
    <property type="entry name" value="CALMODULIN-BINDING TRANSCRIPTION ACTIVATOR 3"/>
    <property type="match status" value="1"/>
</dbReference>
<reference evidence="1" key="2">
    <citation type="journal article" date="2024" name="Plant">
        <title>Genomic evolution and insights into agronomic trait innovations of Sesamum species.</title>
        <authorList>
            <person name="Miao H."/>
            <person name="Wang L."/>
            <person name="Qu L."/>
            <person name="Liu H."/>
            <person name="Sun Y."/>
            <person name="Le M."/>
            <person name="Wang Q."/>
            <person name="Wei S."/>
            <person name="Zheng Y."/>
            <person name="Lin W."/>
            <person name="Duan Y."/>
            <person name="Cao H."/>
            <person name="Xiong S."/>
            <person name="Wang X."/>
            <person name="Wei L."/>
            <person name="Li C."/>
            <person name="Ma Q."/>
            <person name="Ju M."/>
            <person name="Zhao R."/>
            <person name="Li G."/>
            <person name="Mu C."/>
            <person name="Tian Q."/>
            <person name="Mei H."/>
            <person name="Zhang T."/>
            <person name="Gao T."/>
            <person name="Zhang H."/>
        </authorList>
    </citation>
    <scope>NUCLEOTIDE SEQUENCE</scope>
    <source>
        <strain evidence="1">G01</strain>
    </source>
</reference>
<dbReference type="GO" id="GO:0003712">
    <property type="term" value="F:transcription coregulator activity"/>
    <property type="evidence" value="ECO:0007669"/>
    <property type="project" value="TreeGrafter"/>
</dbReference>
<name>A0AAW2JFT1_9LAMI</name>
<comment type="caution">
    <text evidence="1">The sequence shown here is derived from an EMBL/GenBank/DDBJ whole genome shotgun (WGS) entry which is preliminary data.</text>
</comment>
<dbReference type="GO" id="GO:0005634">
    <property type="term" value="C:nucleus"/>
    <property type="evidence" value="ECO:0007669"/>
    <property type="project" value="TreeGrafter"/>
</dbReference>
<organism evidence="1">
    <name type="scientific">Sesamum angustifolium</name>
    <dbReference type="NCBI Taxonomy" id="2727405"/>
    <lineage>
        <taxon>Eukaryota</taxon>
        <taxon>Viridiplantae</taxon>
        <taxon>Streptophyta</taxon>
        <taxon>Embryophyta</taxon>
        <taxon>Tracheophyta</taxon>
        <taxon>Spermatophyta</taxon>
        <taxon>Magnoliopsida</taxon>
        <taxon>eudicotyledons</taxon>
        <taxon>Gunneridae</taxon>
        <taxon>Pentapetalae</taxon>
        <taxon>asterids</taxon>
        <taxon>lamiids</taxon>
        <taxon>Lamiales</taxon>
        <taxon>Pedaliaceae</taxon>
        <taxon>Sesamum</taxon>
    </lineage>
</organism>
<accession>A0AAW2JFT1</accession>
<dbReference type="GO" id="GO:0006357">
    <property type="term" value="P:regulation of transcription by RNA polymerase II"/>
    <property type="evidence" value="ECO:0007669"/>
    <property type="project" value="TreeGrafter"/>
</dbReference>